<dbReference type="AlphaFoldDB" id="A0A9P5Z5A8"/>
<proteinExistence type="predicted"/>
<sequence length="778" mass="80655">MTGEPAKTKPTTRSSLRQSLNLASVGKALGFAESSTTSAAKNTKKNKDPAASRRHSALVLPVPAAPRASMGDSRPPSLRTATPEAKPATTRKRGSMSLNRPGSSADESSAPSKADSAVSPQPISSSGRVATLRPRNLNAAAPAASALPKYRPKSVALEVAKPPSPVLVRAGTRRRLSTSDDEKRAEQQNKPIGAAPSVSVEKKYERPISPLPQRAALTANLTNGLTPSPHSSPSRPKAPASGNGKAASGSPSRPNKIVKTSAAATTTTTASRPGSASTPKGSTPKTSGLKAKLGLSGKTGASTATPSNGHRSYSPLSRDTPSPLAHRSRPPSTKLMTSSSASASGASSSSASMAASSGAGNMSHISEANSADEEDDDADIELLLAPVAALSAPTPAMPRIQPGRKRLAPQTPTRPPGGLPSRAEMSYLSPAPPDESSPAPNRSSKNGSSSQQRPVPIARLQLPSGRAPPTAAQEKAMRGSIMSWEQLANEASVSLGEDEFGRMLSDIPAPFRSGAASPSLSSQMSTGLPGGPGGGGGSMPASPLLLSTSSLDASPGAYGSISQVLLPDVTPSPAAYMHASARYNNLLAPLDGSKSGSGGKTTMLRLQLAAAERQAAEREAQIRALEEELHELARAGAQQAEESAAQIAYMEQQWRAERAATAAAAAQTQNTQMDEDDDEEEQDDTLTLPEVERMLNDAKYAHEREVQRVWEEAEAARMQEVQRESLRGVLCASAAAAEARWGAVHTACSAEIDVVRDERAVLKLLLVQLDALAKGVFV</sequence>
<feature type="compositionally biased region" description="Polar residues" evidence="2">
    <location>
        <begin position="219"/>
        <end position="234"/>
    </location>
</feature>
<dbReference type="Proteomes" id="UP000807469">
    <property type="component" value="Unassembled WGS sequence"/>
</dbReference>
<feature type="compositionally biased region" description="Polar residues" evidence="2">
    <location>
        <begin position="118"/>
        <end position="128"/>
    </location>
</feature>
<evidence type="ECO:0000256" key="1">
    <source>
        <dbReference type="SAM" id="Coils"/>
    </source>
</evidence>
<feature type="compositionally biased region" description="Low complexity" evidence="2">
    <location>
        <begin position="132"/>
        <end position="148"/>
    </location>
</feature>
<accession>A0A9P5Z5A8</accession>
<evidence type="ECO:0000256" key="2">
    <source>
        <dbReference type="SAM" id="MobiDB-lite"/>
    </source>
</evidence>
<feature type="compositionally biased region" description="Polar residues" evidence="2">
    <location>
        <begin position="441"/>
        <end position="453"/>
    </location>
</feature>
<feature type="region of interest" description="Disordered" evidence="2">
    <location>
        <begin position="513"/>
        <end position="541"/>
    </location>
</feature>
<feature type="region of interest" description="Disordered" evidence="2">
    <location>
        <begin position="660"/>
        <end position="684"/>
    </location>
</feature>
<feature type="compositionally biased region" description="Low complexity" evidence="2">
    <location>
        <begin position="338"/>
        <end position="360"/>
    </location>
</feature>
<feature type="compositionally biased region" description="Acidic residues" evidence="2">
    <location>
        <begin position="370"/>
        <end position="380"/>
    </location>
</feature>
<dbReference type="OrthoDB" id="3203770at2759"/>
<feature type="compositionally biased region" description="Acidic residues" evidence="2">
    <location>
        <begin position="673"/>
        <end position="684"/>
    </location>
</feature>
<feature type="compositionally biased region" description="Low complexity" evidence="2">
    <location>
        <begin position="381"/>
        <end position="394"/>
    </location>
</feature>
<reference evidence="3" key="1">
    <citation type="submission" date="2020-11" db="EMBL/GenBank/DDBJ databases">
        <authorList>
            <consortium name="DOE Joint Genome Institute"/>
            <person name="Ahrendt S."/>
            <person name="Riley R."/>
            <person name="Andreopoulos W."/>
            <person name="Labutti K."/>
            <person name="Pangilinan J."/>
            <person name="Ruiz-Duenas F.J."/>
            <person name="Barrasa J.M."/>
            <person name="Sanchez-Garcia M."/>
            <person name="Camarero S."/>
            <person name="Miyauchi S."/>
            <person name="Serrano A."/>
            <person name="Linde D."/>
            <person name="Babiker R."/>
            <person name="Drula E."/>
            <person name="Ayuso-Fernandez I."/>
            <person name="Pacheco R."/>
            <person name="Padilla G."/>
            <person name="Ferreira P."/>
            <person name="Barriuso J."/>
            <person name="Kellner H."/>
            <person name="Castanera R."/>
            <person name="Alfaro M."/>
            <person name="Ramirez L."/>
            <person name="Pisabarro A.G."/>
            <person name="Kuo A."/>
            <person name="Tritt A."/>
            <person name="Lipzen A."/>
            <person name="He G."/>
            <person name="Yan M."/>
            <person name="Ng V."/>
            <person name="Cullen D."/>
            <person name="Martin F."/>
            <person name="Rosso M.-N."/>
            <person name="Henrissat B."/>
            <person name="Hibbett D."/>
            <person name="Martinez A.T."/>
            <person name="Grigoriev I.V."/>
        </authorList>
    </citation>
    <scope>NUCLEOTIDE SEQUENCE</scope>
    <source>
        <strain evidence="3">CIRM-BRFM 674</strain>
    </source>
</reference>
<feature type="compositionally biased region" description="Low complexity" evidence="2">
    <location>
        <begin position="57"/>
        <end position="66"/>
    </location>
</feature>
<feature type="coiled-coil region" evidence="1">
    <location>
        <begin position="608"/>
        <end position="642"/>
    </location>
</feature>
<feature type="compositionally biased region" description="Low complexity" evidence="2">
    <location>
        <begin position="260"/>
        <end position="278"/>
    </location>
</feature>
<feature type="compositionally biased region" description="Polar residues" evidence="2">
    <location>
        <begin position="299"/>
        <end position="320"/>
    </location>
</feature>
<organism evidence="3 4">
    <name type="scientific">Pholiota conissans</name>
    <dbReference type="NCBI Taxonomy" id="109636"/>
    <lineage>
        <taxon>Eukaryota</taxon>
        <taxon>Fungi</taxon>
        <taxon>Dikarya</taxon>
        <taxon>Basidiomycota</taxon>
        <taxon>Agaricomycotina</taxon>
        <taxon>Agaricomycetes</taxon>
        <taxon>Agaricomycetidae</taxon>
        <taxon>Agaricales</taxon>
        <taxon>Agaricineae</taxon>
        <taxon>Strophariaceae</taxon>
        <taxon>Pholiota</taxon>
    </lineage>
</organism>
<evidence type="ECO:0000313" key="4">
    <source>
        <dbReference type="Proteomes" id="UP000807469"/>
    </source>
</evidence>
<feature type="compositionally biased region" description="Gly residues" evidence="2">
    <location>
        <begin position="528"/>
        <end position="538"/>
    </location>
</feature>
<name>A0A9P5Z5A8_9AGAR</name>
<keyword evidence="4" id="KW-1185">Reference proteome</keyword>
<evidence type="ECO:0000313" key="3">
    <source>
        <dbReference type="EMBL" id="KAF9481683.1"/>
    </source>
</evidence>
<feature type="compositionally biased region" description="Polar residues" evidence="2">
    <location>
        <begin position="96"/>
        <end position="111"/>
    </location>
</feature>
<gene>
    <name evidence="3" type="ORF">BDN70DRAFT_511916</name>
</gene>
<protein>
    <submittedName>
        <fullName evidence="3">Uncharacterized protein</fullName>
    </submittedName>
</protein>
<keyword evidence="1" id="KW-0175">Coiled coil</keyword>
<dbReference type="EMBL" id="MU155175">
    <property type="protein sequence ID" value="KAF9481683.1"/>
    <property type="molecule type" value="Genomic_DNA"/>
</dbReference>
<comment type="caution">
    <text evidence="3">The sequence shown here is derived from an EMBL/GenBank/DDBJ whole genome shotgun (WGS) entry which is preliminary data.</text>
</comment>
<feature type="compositionally biased region" description="Low complexity" evidence="2">
    <location>
        <begin position="660"/>
        <end position="672"/>
    </location>
</feature>
<feature type="region of interest" description="Disordered" evidence="2">
    <location>
        <begin position="31"/>
        <end position="472"/>
    </location>
</feature>
<feature type="compositionally biased region" description="Basic and acidic residues" evidence="2">
    <location>
        <begin position="177"/>
        <end position="187"/>
    </location>
</feature>